<evidence type="ECO:0000313" key="5">
    <source>
        <dbReference type="Proteomes" id="UP001501509"/>
    </source>
</evidence>
<dbReference type="Gene3D" id="3.20.20.150">
    <property type="entry name" value="Divalent-metal-dependent TIM barrel enzymes"/>
    <property type="match status" value="1"/>
</dbReference>
<comment type="similarity">
    <text evidence="2">Belongs to the hyi family.</text>
</comment>
<dbReference type="InterPro" id="IPR026040">
    <property type="entry name" value="HyI-like"/>
</dbReference>
<dbReference type="Pfam" id="PF01261">
    <property type="entry name" value="AP_endonuc_2"/>
    <property type="match status" value="1"/>
</dbReference>
<comment type="caution">
    <text evidence="4">The sequence shown here is derived from an EMBL/GenBank/DDBJ whole genome shotgun (WGS) entry which is preliminary data.</text>
</comment>
<accession>A0ABN3Q2M3</accession>
<dbReference type="RefSeq" id="WP_344545352.1">
    <property type="nucleotide sequence ID" value="NZ_BAAATD010000007.1"/>
</dbReference>
<feature type="domain" description="Xylose isomerase-like TIM barrel" evidence="3">
    <location>
        <begin position="45"/>
        <end position="273"/>
    </location>
</feature>
<evidence type="ECO:0000313" key="4">
    <source>
        <dbReference type="EMBL" id="GAA2613299.1"/>
    </source>
</evidence>
<dbReference type="GO" id="GO:0016853">
    <property type="term" value="F:isomerase activity"/>
    <property type="evidence" value="ECO:0007669"/>
    <property type="project" value="UniProtKB-KW"/>
</dbReference>
<dbReference type="Proteomes" id="UP001501509">
    <property type="component" value="Unassembled WGS sequence"/>
</dbReference>
<name>A0ABN3Q2M3_9ACTN</name>
<evidence type="ECO:0000256" key="1">
    <source>
        <dbReference type="ARBA" id="ARBA00023235"/>
    </source>
</evidence>
<dbReference type="InterPro" id="IPR036237">
    <property type="entry name" value="Xyl_isomerase-like_sf"/>
</dbReference>
<dbReference type="InterPro" id="IPR050417">
    <property type="entry name" value="Sugar_Epim/Isomerase"/>
</dbReference>
<organism evidence="4 5">
    <name type="scientific">Actinomadura fulvescens</name>
    <dbReference type="NCBI Taxonomy" id="46160"/>
    <lineage>
        <taxon>Bacteria</taxon>
        <taxon>Bacillati</taxon>
        <taxon>Actinomycetota</taxon>
        <taxon>Actinomycetes</taxon>
        <taxon>Streptosporangiales</taxon>
        <taxon>Thermomonosporaceae</taxon>
        <taxon>Actinomadura</taxon>
    </lineage>
</organism>
<dbReference type="PIRSF" id="PIRSF006241">
    <property type="entry name" value="HyI"/>
    <property type="match status" value="1"/>
</dbReference>
<gene>
    <name evidence="4" type="ORF">GCM10010411_55250</name>
</gene>
<keyword evidence="1 2" id="KW-0413">Isomerase</keyword>
<evidence type="ECO:0000256" key="2">
    <source>
        <dbReference type="PIRNR" id="PIRNR006241"/>
    </source>
</evidence>
<sequence length="276" mass="29899">MPPRTRGAEPTVVPPGTHGEEATAELRFDANLKWLFTELPFEARFDAAAAAGFRGVEYSSPYEYPAAELARRLNDAGLEQVLINTPAGAPACLPGRVAEFRAGFSLALEYAVGLGSDFIHVMGGRRPAGVSRDRAFAHFVTNLAWAAEQARGTGVRLLIEAQNKRDSPGFVLDGQEHAAAVVEALDTDHVGIMFDVYHAQIDEGDLITKVTALRPRTFHYQVADPPSRHEPGTGEIGWRNLFAAIRAGGYDGWIGCEYRPAGETVAGLGWIEELAR</sequence>
<proteinExistence type="inferred from homology"/>
<dbReference type="InterPro" id="IPR013022">
    <property type="entry name" value="Xyl_isomerase-like_TIM-brl"/>
</dbReference>
<protein>
    <submittedName>
        <fullName evidence="4">Hydroxypyruvate isomerase family protein</fullName>
    </submittedName>
</protein>
<evidence type="ECO:0000259" key="3">
    <source>
        <dbReference type="Pfam" id="PF01261"/>
    </source>
</evidence>
<keyword evidence="5" id="KW-1185">Reference proteome</keyword>
<dbReference type="EMBL" id="BAAATD010000007">
    <property type="protein sequence ID" value="GAA2613299.1"/>
    <property type="molecule type" value="Genomic_DNA"/>
</dbReference>
<dbReference type="PANTHER" id="PTHR43489:SF6">
    <property type="entry name" value="HYDROXYPYRUVATE ISOMERASE-RELATED"/>
    <property type="match status" value="1"/>
</dbReference>
<dbReference type="SUPFAM" id="SSF51658">
    <property type="entry name" value="Xylose isomerase-like"/>
    <property type="match status" value="1"/>
</dbReference>
<dbReference type="PANTHER" id="PTHR43489">
    <property type="entry name" value="ISOMERASE"/>
    <property type="match status" value="1"/>
</dbReference>
<reference evidence="4 5" key="1">
    <citation type="journal article" date="2019" name="Int. J. Syst. Evol. Microbiol.">
        <title>The Global Catalogue of Microorganisms (GCM) 10K type strain sequencing project: providing services to taxonomists for standard genome sequencing and annotation.</title>
        <authorList>
            <consortium name="The Broad Institute Genomics Platform"/>
            <consortium name="The Broad Institute Genome Sequencing Center for Infectious Disease"/>
            <person name="Wu L."/>
            <person name="Ma J."/>
        </authorList>
    </citation>
    <scope>NUCLEOTIDE SEQUENCE [LARGE SCALE GENOMIC DNA]</scope>
    <source>
        <strain evidence="4 5">JCM 6833</strain>
    </source>
</reference>